<dbReference type="EMBL" id="PCDP01000045">
    <property type="protein sequence ID" value="PZM10767.1"/>
    <property type="molecule type" value="Genomic_DNA"/>
</dbReference>
<name>A0A2W4CBW6_9HYPH</name>
<dbReference type="OrthoDB" id="7916376at2"/>
<evidence type="ECO:0000313" key="1">
    <source>
        <dbReference type="EMBL" id="PZM10767.1"/>
    </source>
</evidence>
<dbReference type="RefSeq" id="WP_111162433.1">
    <property type="nucleotide sequence ID" value="NZ_PCDP01000045.1"/>
</dbReference>
<reference evidence="1 2" key="1">
    <citation type="journal article" date="2018" name="Sci. Rep.">
        <title>Rhizobium tumorigenes sp. nov., a novel plant tumorigenic bacterium isolated from cane gall tumors on thornless blackberry.</title>
        <authorList>
            <person name="Kuzmanovi N."/>
            <person name="Smalla K."/>
            <person name="Gronow S."/>
            <person name="PuBawska J."/>
        </authorList>
    </citation>
    <scope>NUCLEOTIDE SEQUENCE [LARGE SCALE GENOMIC DNA]</scope>
    <source>
        <strain evidence="1 2">CCBAU 85046</strain>
    </source>
</reference>
<gene>
    <name evidence="1" type="ORF">CPY51_22270</name>
</gene>
<comment type="caution">
    <text evidence="1">The sequence shown here is derived from an EMBL/GenBank/DDBJ whole genome shotgun (WGS) entry which is preliminary data.</text>
</comment>
<sequence>MHALLIAMTILGCDDSVTQCNYIASPEKRWDTVAQCDADMERRLRTYANVHYPTVIAVCQPIQVVAATTPPKTAVEPPAMPPVKADAQPKPSHGIVGFTARAIDQARNMLPSVDSVKTVLIQPVHFASDGYSWVAKRLTN</sequence>
<organism evidence="1 2">
    <name type="scientific">Rhizobium tubonense</name>
    <dbReference type="NCBI Taxonomy" id="484088"/>
    <lineage>
        <taxon>Bacteria</taxon>
        <taxon>Pseudomonadati</taxon>
        <taxon>Pseudomonadota</taxon>
        <taxon>Alphaproteobacteria</taxon>
        <taxon>Hyphomicrobiales</taxon>
        <taxon>Rhizobiaceae</taxon>
        <taxon>Rhizobium/Agrobacterium group</taxon>
        <taxon>Rhizobium</taxon>
    </lineage>
</organism>
<dbReference type="AlphaFoldDB" id="A0A2W4CBW6"/>
<dbReference type="Proteomes" id="UP000248925">
    <property type="component" value="Unassembled WGS sequence"/>
</dbReference>
<accession>A0A2W4CBW6</accession>
<protein>
    <submittedName>
        <fullName evidence="1">Uncharacterized protein</fullName>
    </submittedName>
</protein>
<keyword evidence="2" id="KW-1185">Reference proteome</keyword>
<evidence type="ECO:0000313" key="2">
    <source>
        <dbReference type="Proteomes" id="UP000248925"/>
    </source>
</evidence>
<proteinExistence type="predicted"/>